<dbReference type="AlphaFoldDB" id="X1P8X9"/>
<gene>
    <name evidence="2" type="ORF">S06H3_38727</name>
</gene>
<dbReference type="SUPFAM" id="SSF53474">
    <property type="entry name" value="alpha/beta-Hydrolases"/>
    <property type="match status" value="1"/>
</dbReference>
<dbReference type="InterPro" id="IPR000639">
    <property type="entry name" value="Epox_hydrolase-like"/>
</dbReference>
<protein>
    <recommendedName>
        <fullName evidence="1">AB hydrolase-1 domain-containing protein</fullName>
    </recommendedName>
</protein>
<dbReference type="InterPro" id="IPR050266">
    <property type="entry name" value="AB_hydrolase_sf"/>
</dbReference>
<dbReference type="InterPro" id="IPR029058">
    <property type="entry name" value="AB_hydrolase_fold"/>
</dbReference>
<dbReference type="InterPro" id="IPR000073">
    <property type="entry name" value="AB_hydrolase_1"/>
</dbReference>
<comment type="caution">
    <text evidence="2">The sequence shown here is derived from an EMBL/GenBank/DDBJ whole genome shotgun (WGS) entry which is preliminary data.</text>
</comment>
<name>X1P8X9_9ZZZZ</name>
<dbReference type="PANTHER" id="PTHR43798">
    <property type="entry name" value="MONOACYLGLYCEROL LIPASE"/>
    <property type="match status" value="1"/>
</dbReference>
<proteinExistence type="predicted"/>
<feature type="domain" description="AB hydrolase-1" evidence="1">
    <location>
        <begin position="21"/>
        <end position="67"/>
    </location>
</feature>
<dbReference type="PANTHER" id="PTHR43798:SF33">
    <property type="entry name" value="HYDROLASE, PUTATIVE (AFU_ORTHOLOGUE AFUA_2G14860)-RELATED"/>
    <property type="match status" value="1"/>
</dbReference>
<sequence>MEKTLSINNLKVNYKIAGSGPVILVLHGWGSSSDSWVDVMEILSGRGYKVICPDFPGFGKSQPPIQPWACPIEWLTVVQETWLMVRLKDMILKSGFLHRKNTEKLIQIPTFLISKPAD</sequence>
<organism evidence="2">
    <name type="scientific">marine sediment metagenome</name>
    <dbReference type="NCBI Taxonomy" id="412755"/>
    <lineage>
        <taxon>unclassified sequences</taxon>
        <taxon>metagenomes</taxon>
        <taxon>ecological metagenomes</taxon>
    </lineage>
</organism>
<dbReference type="EMBL" id="BARV01023625">
    <property type="protein sequence ID" value="GAI38906.1"/>
    <property type="molecule type" value="Genomic_DNA"/>
</dbReference>
<dbReference type="GO" id="GO:0016020">
    <property type="term" value="C:membrane"/>
    <property type="evidence" value="ECO:0007669"/>
    <property type="project" value="TreeGrafter"/>
</dbReference>
<evidence type="ECO:0000259" key="1">
    <source>
        <dbReference type="Pfam" id="PF00561"/>
    </source>
</evidence>
<reference evidence="2" key="1">
    <citation type="journal article" date="2014" name="Front. Microbiol.">
        <title>High frequency of phylogenetically diverse reductive dehalogenase-homologous genes in deep subseafloor sedimentary metagenomes.</title>
        <authorList>
            <person name="Kawai M."/>
            <person name="Futagami T."/>
            <person name="Toyoda A."/>
            <person name="Takaki Y."/>
            <person name="Nishi S."/>
            <person name="Hori S."/>
            <person name="Arai W."/>
            <person name="Tsubouchi T."/>
            <person name="Morono Y."/>
            <person name="Uchiyama I."/>
            <person name="Ito T."/>
            <person name="Fujiyama A."/>
            <person name="Inagaki F."/>
            <person name="Takami H."/>
        </authorList>
    </citation>
    <scope>NUCLEOTIDE SEQUENCE</scope>
    <source>
        <strain evidence="2">Expedition CK06-06</strain>
    </source>
</reference>
<dbReference type="Pfam" id="PF00561">
    <property type="entry name" value="Abhydrolase_1"/>
    <property type="match status" value="1"/>
</dbReference>
<dbReference type="Gene3D" id="3.40.50.1820">
    <property type="entry name" value="alpha/beta hydrolase"/>
    <property type="match status" value="1"/>
</dbReference>
<accession>X1P8X9</accession>
<dbReference type="GO" id="GO:0003824">
    <property type="term" value="F:catalytic activity"/>
    <property type="evidence" value="ECO:0007669"/>
    <property type="project" value="InterPro"/>
</dbReference>
<evidence type="ECO:0000313" key="2">
    <source>
        <dbReference type="EMBL" id="GAI38906.1"/>
    </source>
</evidence>
<dbReference type="PRINTS" id="PR00412">
    <property type="entry name" value="EPOXHYDRLASE"/>
</dbReference>